<dbReference type="SUPFAM" id="SSF56784">
    <property type="entry name" value="HAD-like"/>
    <property type="match status" value="1"/>
</dbReference>
<dbReference type="EMBL" id="RBVX01000042">
    <property type="protein sequence ID" value="RSL30126.1"/>
    <property type="molecule type" value="Genomic_DNA"/>
</dbReference>
<dbReference type="InterPro" id="IPR041492">
    <property type="entry name" value="HAD_2"/>
</dbReference>
<sequence>MLALIFDFDGLIMDTETHQYETLQDLFAEYNSVLPLEIWQQEIGTSTDFSIIDYLAEQTQQKHDEQEFYTLLKERFQQRLAAETARPGVEEYLKQARDRGFKIGVASSSNYEWVSTHLKHLGLFDFFQCIQTSDDVEKVKPDPALYLQTAACLSVNPEDCLVFEDSANGALAAKNAGMACVIVPNKVTADLPFCEVKHRLDSMADMPLQVLLDTIKH</sequence>
<dbReference type="Proteomes" id="UP000275076">
    <property type="component" value="Unassembled WGS sequence"/>
</dbReference>
<keyword evidence="5" id="KW-1185">Reference proteome</keyword>
<dbReference type="Gene3D" id="1.10.150.240">
    <property type="entry name" value="Putative phosphatase, domain 2"/>
    <property type="match status" value="1"/>
</dbReference>
<comment type="similarity">
    <text evidence="1">Belongs to the HAD-like hydrolase superfamily. CbbY/CbbZ/Gph/YieH family.</text>
</comment>
<evidence type="ECO:0000313" key="5">
    <source>
        <dbReference type="Proteomes" id="UP000275076"/>
    </source>
</evidence>
<evidence type="ECO:0000256" key="2">
    <source>
        <dbReference type="ARBA" id="ARBA00022723"/>
    </source>
</evidence>
<evidence type="ECO:0000256" key="1">
    <source>
        <dbReference type="ARBA" id="ARBA00006171"/>
    </source>
</evidence>
<dbReference type="NCBIfam" id="TIGR01509">
    <property type="entry name" value="HAD-SF-IA-v3"/>
    <property type="match status" value="1"/>
</dbReference>
<dbReference type="SFLD" id="SFLDS00003">
    <property type="entry name" value="Haloacid_Dehalogenase"/>
    <property type="match status" value="1"/>
</dbReference>
<dbReference type="Gene3D" id="3.40.50.1000">
    <property type="entry name" value="HAD superfamily/HAD-like"/>
    <property type="match status" value="1"/>
</dbReference>
<dbReference type="GO" id="GO:0016787">
    <property type="term" value="F:hydrolase activity"/>
    <property type="evidence" value="ECO:0007669"/>
    <property type="project" value="UniProtKB-KW"/>
</dbReference>
<dbReference type="PRINTS" id="PR00413">
    <property type="entry name" value="HADHALOGNASE"/>
</dbReference>
<comment type="caution">
    <text evidence="4">The sequence shown here is derived from an EMBL/GenBank/DDBJ whole genome shotgun (WGS) entry which is preliminary data.</text>
</comment>
<evidence type="ECO:0000256" key="3">
    <source>
        <dbReference type="ARBA" id="ARBA00022801"/>
    </source>
</evidence>
<reference evidence="4 5" key="1">
    <citation type="submission" date="2018-10" db="EMBL/GenBank/DDBJ databases">
        <title>Draft genome sequence of Bacillus salarius IM0101, isolated from a hypersaline soil in Inner Mongolia, China.</title>
        <authorList>
            <person name="Yamprayoonswat W."/>
            <person name="Boonvisut S."/>
            <person name="Jumpathong W."/>
            <person name="Sittihan S."/>
            <person name="Ruangsuj P."/>
            <person name="Wanthongcharoen S."/>
            <person name="Thongpramul N."/>
            <person name="Pimmason S."/>
            <person name="Yu B."/>
            <person name="Yasawong M."/>
        </authorList>
    </citation>
    <scope>NUCLEOTIDE SEQUENCE [LARGE SCALE GENOMIC DNA]</scope>
    <source>
        <strain evidence="4 5">IM0101</strain>
    </source>
</reference>
<dbReference type="InterPro" id="IPR036412">
    <property type="entry name" value="HAD-like_sf"/>
</dbReference>
<proteinExistence type="inferred from homology"/>
<dbReference type="SFLD" id="SFLDG01129">
    <property type="entry name" value="C1.5:_HAD__Beta-PGM__Phosphata"/>
    <property type="match status" value="1"/>
</dbReference>
<protein>
    <submittedName>
        <fullName evidence="4">HAD family hydrolase</fullName>
    </submittedName>
</protein>
<accession>A0A3R9PGD4</accession>
<evidence type="ECO:0000313" key="4">
    <source>
        <dbReference type="EMBL" id="RSL30126.1"/>
    </source>
</evidence>
<dbReference type="InterPro" id="IPR023198">
    <property type="entry name" value="PGP-like_dom2"/>
</dbReference>
<dbReference type="GO" id="GO:0046872">
    <property type="term" value="F:metal ion binding"/>
    <property type="evidence" value="ECO:0007669"/>
    <property type="project" value="UniProtKB-KW"/>
</dbReference>
<organism evidence="4 5">
    <name type="scientific">Salibacterium salarium</name>
    <dbReference type="NCBI Taxonomy" id="284579"/>
    <lineage>
        <taxon>Bacteria</taxon>
        <taxon>Bacillati</taxon>
        <taxon>Bacillota</taxon>
        <taxon>Bacilli</taxon>
        <taxon>Bacillales</taxon>
        <taxon>Bacillaceae</taxon>
    </lineage>
</organism>
<gene>
    <name evidence="4" type="ORF">D7Z54_27480</name>
</gene>
<keyword evidence="3 4" id="KW-0378">Hydrolase</keyword>
<dbReference type="FunFam" id="3.40.50.1000:FF:000036">
    <property type="entry name" value="HAD family hydrolase"/>
    <property type="match status" value="1"/>
</dbReference>
<dbReference type="NCBIfam" id="TIGR01549">
    <property type="entry name" value="HAD-SF-IA-v1"/>
    <property type="match status" value="1"/>
</dbReference>
<dbReference type="RefSeq" id="WP_125561166.1">
    <property type="nucleotide sequence ID" value="NZ_RBVX01000042.1"/>
</dbReference>
<dbReference type="PANTHER" id="PTHR18901">
    <property type="entry name" value="2-DEOXYGLUCOSE-6-PHOSPHATE PHOSPHATASE 2"/>
    <property type="match status" value="1"/>
</dbReference>
<dbReference type="PANTHER" id="PTHR18901:SF38">
    <property type="entry name" value="PSEUDOURIDINE-5'-PHOSPHATASE"/>
    <property type="match status" value="1"/>
</dbReference>
<dbReference type="InterPro" id="IPR006439">
    <property type="entry name" value="HAD-SF_hydro_IA"/>
</dbReference>
<dbReference type="CDD" id="cd16423">
    <property type="entry name" value="HAD_BPGM-like"/>
    <property type="match status" value="1"/>
</dbReference>
<dbReference type="Pfam" id="PF13419">
    <property type="entry name" value="HAD_2"/>
    <property type="match status" value="1"/>
</dbReference>
<dbReference type="InterPro" id="IPR023214">
    <property type="entry name" value="HAD_sf"/>
</dbReference>
<dbReference type="SFLD" id="SFLDG01135">
    <property type="entry name" value="C1.5.6:_HAD__Beta-PGM__Phospha"/>
    <property type="match status" value="1"/>
</dbReference>
<dbReference type="OrthoDB" id="9797743at2"/>
<keyword evidence="2" id="KW-0479">Metal-binding</keyword>
<dbReference type="AlphaFoldDB" id="A0A3R9PGD4"/>
<name>A0A3R9PGD4_9BACI</name>